<dbReference type="PANTHER" id="PTHR43666:SF1">
    <property type="entry name" value="CONSERVED PROTEIN"/>
    <property type="match status" value="1"/>
</dbReference>
<dbReference type="Pfam" id="PF19289">
    <property type="entry name" value="PmbA_TldD_3rd"/>
    <property type="match status" value="1"/>
</dbReference>
<dbReference type="InterPro" id="IPR036059">
    <property type="entry name" value="TldD/PmbA_sf"/>
</dbReference>
<gene>
    <name evidence="2" type="ORF">EKD16_11550</name>
</gene>
<proteinExistence type="predicted"/>
<dbReference type="SUPFAM" id="SSF111283">
    <property type="entry name" value="Putative modulator of DNA gyrase, PmbA/TldD"/>
    <property type="match status" value="1"/>
</dbReference>
<dbReference type="EMBL" id="CP036455">
    <property type="protein sequence ID" value="QBI54093.1"/>
    <property type="molecule type" value="Genomic_DNA"/>
</dbReference>
<keyword evidence="3" id="KW-1185">Reference proteome</keyword>
<accession>A0A4P6Q0W8</accession>
<sequence>MSGMTPQAVVERALELARADGCMVLVEETATANLRWAGNSLTTNGTTRARTVTVIALSSSDRGVAIGARTRSGLTDDLLEDLVRAAEEAADQAPPAEDAVPLLEADTARTPRAAAWDAAVPTTGISVFSGLAPGLGRAFERGPEAGRRLYGYAEHTVASTFFGSSTGVRLRHDQPSGTVELNAKSGASFAAEGAHSAWAGQATRDFSDVDVEALEEQLAGRIRWGQRRVDLPAGRYETLLPPGAVADMMTLLYSSATARDAAEGRTVFSGRQGAGATRVGERLAAMPLTLFSDPAHPGLECASFVTAEGPGRRVTAFDNGQPLRRTEWISGGKLSALAQTRRSAELTGLALTPHIDNLVLQAEGAEGGATLEEMVAQTERGLLLTCLWYIREVDPQSLLMTGLTRDGVYLVEDGEVTGAVNNFRFNESPVSLLDRASQAGATVPTLGREVGGGFPRTAMPPLRIPDFNMSTVSQAS</sequence>
<dbReference type="KEGG" id="strr:EKD16_11550"/>
<dbReference type="AlphaFoldDB" id="A0A4P6Q0W8"/>
<dbReference type="InterPro" id="IPR045569">
    <property type="entry name" value="Metalloprtase-TldD/E_C"/>
</dbReference>
<dbReference type="PANTHER" id="PTHR43666">
    <property type="entry name" value="TLDD PROTEIN"/>
    <property type="match status" value="1"/>
</dbReference>
<feature type="domain" description="Metalloprotease TldD/E C-terminal" evidence="1">
    <location>
        <begin position="234"/>
        <end position="470"/>
    </location>
</feature>
<dbReference type="Gene3D" id="3.30.2290.10">
    <property type="entry name" value="PmbA/TldD superfamily"/>
    <property type="match status" value="1"/>
</dbReference>
<dbReference type="InterPro" id="IPR035068">
    <property type="entry name" value="TldD/PmbA_N"/>
</dbReference>
<protein>
    <submittedName>
        <fullName evidence="2">Modulator of DNA gyrase</fullName>
    </submittedName>
</protein>
<name>A0A4P6Q0W8_9ACTN</name>
<dbReference type="Proteomes" id="UP000292235">
    <property type="component" value="Chromosome"/>
</dbReference>
<dbReference type="GO" id="GO:0008237">
    <property type="term" value="F:metallopeptidase activity"/>
    <property type="evidence" value="ECO:0007669"/>
    <property type="project" value="InterPro"/>
</dbReference>
<organism evidence="2 3">
    <name type="scientific">Streptomonospora litoralis</name>
    <dbReference type="NCBI Taxonomy" id="2498135"/>
    <lineage>
        <taxon>Bacteria</taxon>
        <taxon>Bacillati</taxon>
        <taxon>Actinomycetota</taxon>
        <taxon>Actinomycetes</taxon>
        <taxon>Streptosporangiales</taxon>
        <taxon>Nocardiopsidaceae</taxon>
        <taxon>Streptomonospora</taxon>
    </lineage>
</organism>
<reference evidence="2 3" key="1">
    <citation type="submission" date="2019-02" db="EMBL/GenBank/DDBJ databases">
        <authorList>
            <person name="Khodamoradi S."/>
            <person name="Hahnke R.L."/>
            <person name="Kaempfer P."/>
            <person name="Schumann P."/>
            <person name="Rohde M."/>
            <person name="Steinert M."/>
            <person name="Luzhetskyy A."/>
            <person name="Wink J."/>
            <person name="Ruckert C."/>
        </authorList>
    </citation>
    <scope>NUCLEOTIDE SEQUENCE [LARGE SCALE GENOMIC DNA]</scope>
    <source>
        <strain evidence="2 3">M2</strain>
    </source>
</reference>
<evidence type="ECO:0000313" key="3">
    <source>
        <dbReference type="Proteomes" id="UP000292235"/>
    </source>
</evidence>
<evidence type="ECO:0000259" key="1">
    <source>
        <dbReference type="Pfam" id="PF19289"/>
    </source>
</evidence>
<evidence type="ECO:0000313" key="2">
    <source>
        <dbReference type="EMBL" id="QBI54093.1"/>
    </source>
</evidence>
<dbReference type="GO" id="GO:0006508">
    <property type="term" value="P:proteolysis"/>
    <property type="evidence" value="ECO:0007669"/>
    <property type="project" value="InterPro"/>
</dbReference>